<sequence>MRLLKSIVACVRVQLEAILLDGILGYIMRRFLRSAMIVFSWFVVPYSRYTNIKVIRRKLPPIRSHLLEIPAVDLAKLIRNKKVSTTYYTHTRTHVCVCICAYIDT</sequence>
<dbReference type="AlphaFoldDB" id="A0A6J2SWN2"/>
<reference evidence="2" key="1">
    <citation type="submission" date="2025-08" db="UniProtKB">
        <authorList>
            <consortium name="RefSeq"/>
        </authorList>
    </citation>
    <scope>IDENTIFICATION</scope>
    <source>
        <strain evidence="2">15085-1641.00</strain>
        <tissue evidence="2">Whole body</tissue>
    </source>
</reference>
<evidence type="ECO:0000313" key="2">
    <source>
        <dbReference type="RefSeq" id="XP_030080585.1"/>
    </source>
</evidence>
<dbReference type="GeneID" id="115483327"/>
<dbReference type="RefSeq" id="XP_030080585.1">
    <property type="nucleotide sequence ID" value="XM_030224725.1"/>
</dbReference>
<protein>
    <submittedName>
        <fullName evidence="2">Uncharacterized protein LOC115483327</fullName>
    </submittedName>
</protein>
<accession>A0A6J2SWN2</accession>
<keyword evidence="1" id="KW-1185">Reference proteome</keyword>
<proteinExistence type="predicted"/>
<evidence type="ECO:0000313" key="1">
    <source>
        <dbReference type="Proteomes" id="UP000504633"/>
    </source>
</evidence>
<gene>
    <name evidence="2" type="primary">LOC115483327</name>
</gene>
<dbReference type="Proteomes" id="UP000504633">
    <property type="component" value="Unplaced"/>
</dbReference>
<dbReference type="KEGG" id="dhe:115483327"/>
<organism evidence="1 2">
    <name type="scientific">Drosophila hydei</name>
    <name type="common">Fruit fly</name>
    <dbReference type="NCBI Taxonomy" id="7224"/>
    <lineage>
        <taxon>Eukaryota</taxon>
        <taxon>Metazoa</taxon>
        <taxon>Ecdysozoa</taxon>
        <taxon>Arthropoda</taxon>
        <taxon>Hexapoda</taxon>
        <taxon>Insecta</taxon>
        <taxon>Pterygota</taxon>
        <taxon>Neoptera</taxon>
        <taxon>Endopterygota</taxon>
        <taxon>Diptera</taxon>
        <taxon>Brachycera</taxon>
        <taxon>Muscomorpha</taxon>
        <taxon>Ephydroidea</taxon>
        <taxon>Drosophilidae</taxon>
        <taxon>Drosophila</taxon>
    </lineage>
</organism>
<name>A0A6J2SWN2_DROHY</name>
<dbReference type="OrthoDB" id="8052798at2759"/>